<dbReference type="PANTHER" id="PTHR15503">
    <property type="entry name" value="LDOC1 RELATED"/>
    <property type="match status" value="1"/>
</dbReference>
<gene>
    <name evidence="2" type="primary">LOC107919378</name>
</gene>
<sequence length="142" mass="16236">MVWDAVRGHRAEVPVIQMRDIGSTHSYIAGTVSENLDVPLEVQGVIFLADLMELPFEEFDLILGMDWAEKLVRKGCEAYLAYISVSHFRDTSVKDIKTVKEFQDVFPEELPGLPQNREVEFEIELLPSIAPVSITHYRMELK</sequence>
<evidence type="ECO:0000313" key="1">
    <source>
        <dbReference type="Proteomes" id="UP000818029"/>
    </source>
</evidence>
<dbReference type="Pfam" id="PF08284">
    <property type="entry name" value="RVP_2"/>
    <property type="match status" value="1"/>
</dbReference>
<dbReference type="AlphaFoldDB" id="A0A1U8KUE7"/>
<protein>
    <recommendedName>
        <fullName evidence="3">RVP_2 domain-containing protein</fullName>
    </recommendedName>
</protein>
<dbReference type="RefSeq" id="XP_016704339.1">
    <property type="nucleotide sequence ID" value="XM_016848850.1"/>
</dbReference>
<dbReference type="OrthoDB" id="1749844at2759"/>
<name>A0A1U8KUE7_GOSHI</name>
<reference evidence="2" key="2">
    <citation type="submission" date="2025-08" db="UniProtKB">
        <authorList>
            <consortium name="RefSeq"/>
        </authorList>
    </citation>
    <scope>IDENTIFICATION</scope>
</reference>
<dbReference type="KEGG" id="ghi:107919378"/>
<dbReference type="InterPro" id="IPR032567">
    <property type="entry name" value="RTL1-rel"/>
</dbReference>
<evidence type="ECO:0000313" key="2">
    <source>
        <dbReference type="RefSeq" id="XP_016704339.1"/>
    </source>
</evidence>
<reference evidence="1" key="1">
    <citation type="journal article" date="2020" name="Nat. Genet.">
        <title>Genomic diversifications of five Gossypium allopolyploid species and their impact on cotton improvement.</title>
        <authorList>
            <person name="Chen Z.J."/>
            <person name="Sreedasyam A."/>
            <person name="Ando A."/>
            <person name="Song Q."/>
            <person name="De Santiago L.M."/>
            <person name="Hulse-Kemp A.M."/>
            <person name="Ding M."/>
            <person name="Ye W."/>
            <person name="Kirkbride R.C."/>
            <person name="Jenkins J."/>
            <person name="Plott C."/>
            <person name="Lovell J."/>
            <person name="Lin Y.M."/>
            <person name="Vaughn R."/>
            <person name="Liu B."/>
            <person name="Simpson S."/>
            <person name="Scheffler B.E."/>
            <person name="Wen L."/>
            <person name="Saski C.A."/>
            <person name="Grover C.E."/>
            <person name="Hu G."/>
            <person name="Conover J.L."/>
            <person name="Carlson J.W."/>
            <person name="Shu S."/>
            <person name="Boston L.B."/>
            <person name="Williams M."/>
            <person name="Peterson D.G."/>
            <person name="McGee K."/>
            <person name="Jones D.C."/>
            <person name="Wendel J.F."/>
            <person name="Stelly D.M."/>
            <person name="Grimwood J."/>
            <person name="Schmutz J."/>
        </authorList>
    </citation>
    <scope>NUCLEOTIDE SEQUENCE [LARGE SCALE GENOMIC DNA]</scope>
    <source>
        <strain evidence="1">cv. TM-1</strain>
    </source>
</reference>
<accession>A0A1U8KUE7</accession>
<dbReference type="GeneID" id="107919378"/>
<evidence type="ECO:0008006" key="3">
    <source>
        <dbReference type="Google" id="ProtNLM"/>
    </source>
</evidence>
<dbReference type="PaxDb" id="3635-A0A1U8KUE7"/>
<organism evidence="1 2">
    <name type="scientific">Gossypium hirsutum</name>
    <name type="common">Upland cotton</name>
    <name type="synonym">Gossypium mexicanum</name>
    <dbReference type="NCBI Taxonomy" id="3635"/>
    <lineage>
        <taxon>Eukaryota</taxon>
        <taxon>Viridiplantae</taxon>
        <taxon>Streptophyta</taxon>
        <taxon>Embryophyta</taxon>
        <taxon>Tracheophyta</taxon>
        <taxon>Spermatophyta</taxon>
        <taxon>Magnoliopsida</taxon>
        <taxon>eudicotyledons</taxon>
        <taxon>Gunneridae</taxon>
        <taxon>Pentapetalae</taxon>
        <taxon>rosids</taxon>
        <taxon>malvids</taxon>
        <taxon>Malvales</taxon>
        <taxon>Malvaceae</taxon>
        <taxon>Malvoideae</taxon>
        <taxon>Gossypium</taxon>
    </lineage>
</organism>
<keyword evidence="1" id="KW-1185">Reference proteome</keyword>
<dbReference type="PANTHER" id="PTHR15503:SF45">
    <property type="entry name" value="RNA-DIRECTED DNA POLYMERASE HOMOLOG"/>
    <property type="match status" value="1"/>
</dbReference>
<proteinExistence type="predicted"/>
<dbReference type="Proteomes" id="UP000818029">
    <property type="component" value="Chromosome D13"/>
</dbReference>